<keyword evidence="3" id="KW-0723">Serine/threonine-protein kinase</keyword>
<evidence type="ECO:0000256" key="5">
    <source>
        <dbReference type="ARBA" id="ARBA00022741"/>
    </source>
</evidence>
<dbReference type="Gene3D" id="1.10.510.10">
    <property type="entry name" value="Transferase(Phosphotransferase) domain 1"/>
    <property type="match status" value="1"/>
</dbReference>
<feature type="domain" description="Protein kinase" evidence="12">
    <location>
        <begin position="8"/>
        <end position="262"/>
    </location>
</feature>
<dbReference type="InterPro" id="IPR011009">
    <property type="entry name" value="Kinase-like_dom_sf"/>
</dbReference>
<keyword evidence="14" id="KW-1185">Reference proteome</keyword>
<feature type="compositionally biased region" description="Polar residues" evidence="11">
    <location>
        <begin position="531"/>
        <end position="549"/>
    </location>
</feature>
<evidence type="ECO:0000256" key="6">
    <source>
        <dbReference type="ARBA" id="ARBA00022777"/>
    </source>
</evidence>
<comment type="catalytic activity">
    <reaction evidence="9">
        <text>L-seryl-[protein] + ATP = O-phospho-L-seryl-[protein] + ADP + H(+)</text>
        <dbReference type="Rhea" id="RHEA:17989"/>
        <dbReference type="Rhea" id="RHEA-COMP:9863"/>
        <dbReference type="Rhea" id="RHEA-COMP:11604"/>
        <dbReference type="ChEBI" id="CHEBI:15378"/>
        <dbReference type="ChEBI" id="CHEBI:29999"/>
        <dbReference type="ChEBI" id="CHEBI:30616"/>
        <dbReference type="ChEBI" id="CHEBI:83421"/>
        <dbReference type="ChEBI" id="CHEBI:456216"/>
        <dbReference type="EC" id="2.7.11.1"/>
    </reaction>
</comment>
<dbReference type="InParanoid" id="A0A7J7DZS1"/>
<dbReference type="FunFam" id="3.30.200.20:FF:000108">
    <property type="entry name" value="Serine/threonine-protein kinase Nek2"/>
    <property type="match status" value="1"/>
</dbReference>
<organism evidence="13 14">
    <name type="scientific">Tripterygium wilfordii</name>
    <name type="common">Thunder God vine</name>
    <dbReference type="NCBI Taxonomy" id="458696"/>
    <lineage>
        <taxon>Eukaryota</taxon>
        <taxon>Viridiplantae</taxon>
        <taxon>Streptophyta</taxon>
        <taxon>Embryophyta</taxon>
        <taxon>Tracheophyta</taxon>
        <taxon>Spermatophyta</taxon>
        <taxon>Magnoliopsida</taxon>
        <taxon>eudicotyledons</taxon>
        <taxon>Gunneridae</taxon>
        <taxon>Pentapetalae</taxon>
        <taxon>rosids</taxon>
        <taxon>fabids</taxon>
        <taxon>Celastrales</taxon>
        <taxon>Celastraceae</taxon>
        <taxon>Tripterygium</taxon>
    </lineage>
</organism>
<evidence type="ECO:0000256" key="9">
    <source>
        <dbReference type="ARBA" id="ARBA00048679"/>
    </source>
</evidence>
<feature type="compositionally biased region" description="Low complexity" evidence="11">
    <location>
        <begin position="726"/>
        <end position="737"/>
    </location>
</feature>
<feature type="compositionally biased region" description="Polar residues" evidence="11">
    <location>
        <begin position="415"/>
        <end position="424"/>
    </location>
</feature>
<dbReference type="FunCoup" id="A0A7J7DZS1">
    <property type="interactions" value="2589"/>
</dbReference>
<feature type="region of interest" description="Disordered" evidence="11">
    <location>
        <begin position="276"/>
        <end position="359"/>
    </location>
</feature>
<feature type="compositionally biased region" description="Low complexity" evidence="11">
    <location>
        <begin position="512"/>
        <end position="521"/>
    </location>
</feature>
<dbReference type="InterPro" id="IPR017441">
    <property type="entry name" value="Protein_kinase_ATP_BS"/>
</dbReference>
<feature type="region of interest" description="Disordered" evidence="11">
    <location>
        <begin position="397"/>
        <end position="431"/>
    </location>
</feature>
<sequence>MESRMDQYEMMEQIGRGAFGAAILVHHKTEKKKYVLKKIRLARQTERCRRSAHQEMALIARIQHPYIVEFKEAWVEKGCYVCIVTGYCEGGDMAELMKKANGVYFPEEKLCKWFTQLLLAVEYLHSNFVLHRDLKCSNIFLTKDQDVRLGDFGLAKTLKADDLASSVVGTPNYMCPELLADIPYGFKSDIWSLGCCMYEMAAYRPAFKAFDMAGLISKINRSSIGPLPSCYPPTLKTLIKGMLRKNPEHRPSASELLKHPYLQPYVDQYRPSFSPPAAFSTGKPISDPRESRKNMAESQNSNSSCSDKDSLLSTERNLHAMMSSSETKGTDTDLASVDDEDDSQHHLPREGTATKSCTAQMDEKGVIKPCHDERGANVESKQPKTIKSIMLALKEGKGRENSSPMRGNRVKAGGVSSQRNNTEPSPKVLKPNATVTGLKLNADVPPVVPAKAVGDCAKRIQYSHSLKHQLPLVDSSPKTKPRHEGFPPSGPAKPVEDGLSAKPRQRTPPSNFGRRSSFSGRMRPVGVDAPNTMSNPTKLGSTETTQEPKLNSYRVSDGCVTHVSKEVTLESQKTSVCSSKGMQTDSSNSVSSSVSIQAYEQSDVATSFIDMTEQTIPKHDLLTSNESFESHPPICSPSPFAYTEITEHISGQKHVCDPTSVPCLVETTEGNLDLQATTAIDGKASSSSASDLPVTSSEEIVISKDEVPADMYAIKPDDTPESRPDQLLQSNLTSSSSGDDKFTVRERLSSFAEVSPSISSPVSYSQNNVKQGNGIILQNPTVERPSTAHHPSVFDDVIHVIRHSSFRVGSEQPVMENVEMGIQNVDVGKLLNVVRDELEMRNVTTPMTLKTSSCSDVDLHSGVLEMDTKEPTPVKADNFEAARPSPPPMKEEESPAKETLDVKSFRQRAEALEGLLELSAELLQQSRLEELSVVLKPFGKDKVSPRETAIWLAKSLKGMMIEEGGRNS</sequence>
<keyword evidence="4" id="KW-0808">Transferase</keyword>
<evidence type="ECO:0000313" key="14">
    <source>
        <dbReference type="Proteomes" id="UP000593562"/>
    </source>
</evidence>
<feature type="region of interest" description="Disordered" evidence="11">
    <location>
        <begin position="876"/>
        <end position="898"/>
    </location>
</feature>
<feature type="compositionally biased region" description="Polar residues" evidence="11">
    <location>
        <begin position="296"/>
        <end position="315"/>
    </location>
</feature>
<feature type="region of interest" description="Disordered" evidence="11">
    <location>
        <begin position="468"/>
        <end position="551"/>
    </location>
</feature>
<dbReference type="GO" id="GO:0055028">
    <property type="term" value="C:cortical microtubule"/>
    <property type="evidence" value="ECO:0007669"/>
    <property type="project" value="TreeGrafter"/>
</dbReference>
<comment type="similarity">
    <text evidence="1">Belongs to the protein kinase superfamily. NEK Ser/Thr protein kinase family. NIMA subfamily.</text>
</comment>
<dbReference type="InterPro" id="IPR050660">
    <property type="entry name" value="NEK_Ser/Thr_kinase"/>
</dbReference>
<keyword evidence="6" id="KW-0418">Kinase</keyword>
<proteinExistence type="inferred from homology"/>
<dbReference type="InterPro" id="IPR008271">
    <property type="entry name" value="Ser/Thr_kinase_AS"/>
</dbReference>
<dbReference type="EMBL" id="JAAARO010000002">
    <property type="protein sequence ID" value="KAF5751694.1"/>
    <property type="molecule type" value="Genomic_DNA"/>
</dbReference>
<dbReference type="GO" id="GO:0005524">
    <property type="term" value="F:ATP binding"/>
    <property type="evidence" value="ECO:0007669"/>
    <property type="project" value="UniProtKB-UniRule"/>
</dbReference>
<reference evidence="13 14" key="1">
    <citation type="journal article" date="2020" name="Nat. Commun.">
        <title>Genome of Tripterygium wilfordii and identification of cytochrome P450 involved in triptolide biosynthesis.</title>
        <authorList>
            <person name="Tu L."/>
            <person name="Su P."/>
            <person name="Zhang Z."/>
            <person name="Gao L."/>
            <person name="Wang J."/>
            <person name="Hu T."/>
            <person name="Zhou J."/>
            <person name="Zhang Y."/>
            <person name="Zhao Y."/>
            <person name="Liu Y."/>
            <person name="Song Y."/>
            <person name="Tong Y."/>
            <person name="Lu Y."/>
            <person name="Yang J."/>
            <person name="Xu C."/>
            <person name="Jia M."/>
            <person name="Peters R.J."/>
            <person name="Huang L."/>
            <person name="Gao W."/>
        </authorList>
    </citation>
    <scope>NUCLEOTIDE SEQUENCE [LARGE SCALE GENOMIC DNA]</scope>
    <source>
        <strain evidence="14">cv. XIE 37</strain>
        <tissue evidence="13">Leaf</tissue>
    </source>
</reference>
<dbReference type="PROSITE" id="PS00107">
    <property type="entry name" value="PROTEIN_KINASE_ATP"/>
    <property type="match status" value="1"/>
</dbReference>
<evidence type="ECO:0000256" key="11">
    <source>
        <dbReference type="SAM" id="MobiDB-lite"/>
    </source>
</evidence>
<dbReference type="InterPro" id="IPR000719">
    <property type="entry name" value="Prot_kinase_dom"/>
</dbReference>
<keyword evidence="7 10" id="KW-0067">ATP-binding</keyword>
<evidence type="ECO:0000256" key="7">
    <source>
        <dbReference type="ARBA" id="ARBA00022840"/>
    </source>
</evidence>
<dbReference type="Gene3D" id="3.30.200.20">
    <property type="entry name" value="Phosphorylase Kinase, domain 1"/>
    <property type="match status" value="1"/>
</dbReference>
<evidence type="ECO:0000256" key="8">
    <source>
        <dbReference type="ARBA" id="ARBA00047899"/>
    </source>
</evidence>
<evidence type="ECO:0000256" key="4">
    <source>
        <dbReference type="ARBA" id="ARBA00022679"/>
    </source>
</evidence>
<protein>
    <recommendedName>
        <fullName evidence="2">non-specific serine/threonine protein kinase</fullName>
        <ecNumber evidence="2">2.7.11.1</ecNumber>
    </recommendedName>
</protein>
<comment type="catalytic activity">
    <reaction evidence="8">
        <text>L-threonyl-[protein] + ATP = O-phospho-L-threonyl-[protein] + ADP + H(+)</text>
        <dbReference type="Rhea" id="RHEA:46608"/>
        <dbReference type="Rhea" id="RHEA-COMP:11060"/>
        <dbReference type="Rhea" id="RHEA-COMP:11605"/>
        <dbReference type="ChEBI" id="CHEBI:15378"/>
        <dbReference type="ChEBI" id="CHEBI:30013"/>
        <dbReference type="ChEBI" id="CHEBI:30616"/>
        <dbReference type="ChEBI" id="CHEBI:61977"/>
        <dbReference type="ChEBI" id="CHEBI:456216"/>
        <dbReference type="EC" id="2.7.11.1"/>
    </reaction>
</comment>
<dbReference type="Pfam" id="PF00069">
    <property type="entry name" value="Pkinase"/>
    <property type="match status" value="1"/>
</dbReference>
<dbReference type="EC" id="2.7.11.1" evidence="2"/>
<feature type="binding site" evidence="10">
    <location>
        <position position="37"/>
    </location>
    <ligand>
        <name>ATP</name>
        <dbReference type="ChEBI" id="CHEBI:30616"/>
    </ligand>
</feature>
<comment type="caution">
    <text evidence="13">The sequence shown here is derived from an EMBL/GenBank/DDBJ whole genome shotgun (WGS) entry which is preliminary data.</text>
</comment>
<dbReference type="CDD" id="cd08215">
    <property type="entry name" value="STKc_Nek"/>
    <property type="match status" value="1"/>
</dbReference>
<evidence type="ECO:0000313" key="13">
    <source>
        <dbReference type="EMBL" id="KAF5751694.1"/>
    </source>
</evidence>
<dbReference type="OrthoDB" id="248923at2759"/>
<evidence type="ECO:0000256" key="10">
    <source>
        <dbReference type="PROSITE-ProRule" id="PRU10141"/>
    </source>
</evidence>
<dbReference type="SMART" id="SM00220">
    <property type="entry name" value="S_TKc"/>
    <property type="match status" value="1"/>
</dbReference>
<evidence type="ECO:0000256" key="3">
    <source>
        <dbReference type="ARBA" id="ARBA00022527"/>
    </source>
</evidence>
<gene>
    <name evidence="13" type="ORF">HS088_TW02G00711</name>
</gene>
<accession>A0A7J7DZS1</accession>
<feature type="region of interest" description="Disordered" evidence="11">
    <location>
        <begin position="716"/>
        <end position="740"/>
    </location>
</feature>
<keyword evidence="5 10" id="KW-0547">Nucleotide-binding</keyword>
<evidence type="ECO:0000259" key="12">
    <source>
        <dbReference type="PROSITE" id="PS50011"/>
    </source>
</evidence>
<feature type="compositionally biased region" description="Basic and acidic residues" evidence="11">
    <location>
        <begin position="286"/>
        <end position="295"/>
    </location>
</feature>
<dbReference type="Proteomes" id="UP000593562">
    <property type="component" value="Unassembled WGS sequence"/>
</dbReference>
<dbReference type="GO" id="GO:0007017">
    <property type="term" value="P:microtubule-based process"/>
    <property type="evidence" value="ECO:0007669"/>
    <property type="project" value="TreeGrafter"/>
</dbReference>
<dbReference type="PANTHER" id="PTHR43671">
    <property type="entry name" value="SERINE/THREONINE-PROTEIN KINASE NEK"/>
    <property type="match status" value="1"/>
</dbReference>
<feature type="compositionally biased region" description="Basic and acidic residues" evidence="11">
    <location>
        <begin position="889"/>
        <end position="898"/>
    </location>
</feature>
<evidence type="ECO:0000256" key="2">
    <source>
        <dbReference type="ARBA" id="ARBA00012513"/>
    </source>
</evidence>
<dbReference type="FunFam" id="1.10.510.10:FF:000504">
    <property type="entry name" value="Serine/threonine-protein kinase Nek5"/>
    <property type="match status" value="1"/>
</dbReference>
<dbReference type="GO" id="GO:0004674">
    <property type="term" value="F:protein serine/threonine kinase activity"/>
    <property type="evidence" value="ECO:0007669"/>
    <property type="project" value="UniProtKB-KW"/>
</dbReference>
<evidence type="ECO:0000256" key="1">
    <source>
        <dbReference type="ARBA" id="ARBA00010886"/>
    </source>
</evidence>
<dbReference type="PANTHER" id="PTHR43671:SF98">
    <property type="entry name" value="SERINE_THREONINE-PROTEIN KINASE NEK11"/>
    <property type="match status" value="1"/>
</dbReference>
<dbReference type="SUPFAM" id="SSF56112">
    <property type="entry name" value="Protein kinase-like (PK-like)"/>
    <property type="match status" value="1"/>
</dbReference>
<dbReference type="PROSITE" id="PS50011">
    <property type="entry name" value="PROTEIN_KINASE_DOM"/>
    <property type="match status" value="1"/>
</dbReference>
<dbReference type="AlphaFoldDB" id="A0A7J7DZS1"/>
<dbReference type="PROSITE" id="PS00108">
    <property type="entry name" value="PROTEIN_KINASE_ST"/>
    <property type="match status" value="1"/>
</dbReference>
<name>A0A7J7DZS1_TRIWF</name>